<evidence type="ECO:0000313" key="1">
    <source>
        <dbReference type="EMBL" id="AMK12410.1"/>
    </source>
</evidence>
<organism evidence="2 4">
    <name type="scientific">Pseudodesulfovibrio indicus</name>
    <dbReference type="NCBI Taxonomy" id="1716143"/>
    <lineage>
        <taxon>Bacteria</taxon>
        <taxon>Pseudomonadati</taxon>
        <taxon>Thermodesulfobacteriota</taxon>
        <taxon>Desulfovibrionia</taxon>
        <taxon>Desulfovibrionales</taxon>
        <taxon>Desulfovibrionaceae</taxon>
    </lineage>
</organism>
<dbReference type="Proteomes" id="UP000055611">
    <property type="component" value="Chromosome"/>
</dbReference>
<dbReference type="KEGG" id="dej:AWY79_15530"/>
<dbReference type="EMBL" id="CP014206">
    <property type="protein sequence ID" value="AMK12410.1"/>
    <property type="molecule type" value="Genomic_DNA"/>
</dbReference>
<evidence type="ECO:0000313" key="3">
    <source>
        <dbReference type="Proteomes" id="UP000055611"/>
    </source>
</evidence>
<dbReference type="OrthoDB" id="5458724at2"/>
<accession>A0A126QQT8</accession>
<evidence type="ECO:0000313" key="4">
    <source>
        <dbReference type="Proteomes" id="UP000295506"/>
    </source>
</evidence>
<sequence>MTTETNESAETTETAPIDVQHVTCGLVPLMQTHLGGTEPEIDTVSFKVRQGIQTELWNSFGTGSEWRLLEITSDLFFDLATFVRVEQSELDPLGLMDF</sequence>
<dbReference type="AlphaFoldDB" id="A0A126QQT8"/>
<keyword evidence="3" id="KW-1185">Reference proteome</keyword>
<dbReference type="EMBL" id="SOBK01000002">
    <property type="protein sequence ID" value="TDT90708.1"/>
    <property type="molecule type" value="Genomic_DNA"/>
</dbReference>
<reference evidence="2 4" key="2">
    <citation type="submission" date="2019-03" db="EMBL/GenBank/DDBJ databases">
        <title>Genomic Encyclopedia of Type Strains, Phase IV (KMG-IV): sequencing the most valuable type-strain genomes for metagenomic binning, comparative biology and taxonomic classification.</title>
        <authorList>
            <person name="Goeker M."/>
        </authorList>
    </citation>
    <scope>NUCLEOTIDE SEQUENCE [LARGE SCALE GENOMIC DNA]</scope>
    <source>
        <strain evidence="2 4">DSM 101483</strain>
    </source>
</reference>
<evidence type="ECO:0000313" key="2">
    <source>
        <dbReference type="EMBL" id="TDT90708.1"/>
    </source>
</evidence>
<protein>
    <submittedName>
        <fullName evidence="2">Uncharacterized protein</fullName>
    </submittedName>
</protein>
<reference evidence="1 3" key="1">
    <citation type="journal article" date="2016" name="Front. Microbiol.">
        <title>Genome Sequence of the Piezophilic, Mesophilic Sulfate-Reducing Bacterium Desulfovibrio indicus J2T.</title>
        <authorList>
            <person name="Cao J."/>
            <person name="Maignien L."/>
            <person name="Shao Z."/>
            <person name="Alain K."/>
            <person name="Jebbar M."/>
        </authorList>
    </citation>
    <scope>NUCLEOTIDE SEQUENCE [LARGE SCALE GENOMIC DNA]</scope>
    <source>
        <strain evidence="1 3">J2</strain>
    </source>
</reference>
<dbReference type="RefSeq" id="WP_066805950.1">
    <property type="nucleotide sequence ID" value="NZ_CP014206.1"/>
</dbReference>
<gene>
    <name evidence="1" type="ORF">AWY79_15530</name>
    <name evidence="2" type="ORF">EDC59_102138</name>
</gene>
<name>A0A126QQT8_9BACT</name>
<dbReference type="Proteomes" id="UP000295506">
    <property type="component" value="Unassembled WGS sequence"/>
</dbReference>
<proteinExistence type="predicted"/>